<evidence type="ECO:0000256" key="2">
    <source>
        <dbReference type="ARBA" id="ARBA00008644"/>
    </source>
</evidence>
<dbReference type="InterPro" id="IPR003107">
    <property type="entry name" value="HAT"/>
</dbReference>
<dbReference type="GO" id="GO:0000349">
    <property type="term" value="P:generation of catalytic spliceosome for first transesterification step"/>
    <property type="evidence" value="ECO:0007669"/>
    <property type="project" value="TreeGrafter"/>
</dbReference>
<sequence>MKSKLLSLVYLQVAWITDLFFDEGFTRIQLLSLKTQGAGRDAGSNPPFHYSNPMAPTMPERKTTINKGGKAAVTPASIDVVLEDSINIVRMILLTDKDIAFEEDLLRNPYSLRHWMRYLDHHESSPIAQRFIVYERAVKELPGSYKLWKAYLDQRKQHLIKRGLPFVKAQDEWESVDDCYERALVLLHKMPRIWIDYLEHLMATPRITKTRRTFDRSLRALPITQHIRIWGLYLSWAKKIGGETALKVYKRYLKLEPNHGEDYVDLLNSMERYDEAASRLCKMINDENFQSMHGKSHYQLWRQLCDIICTHPKDIKSLPIEKIIRSGIRRFTDQTGRLWNDLAKYWILLNHFEKARDIYEEAITSVMTVRDFTQVFDAYAEFEESVISAKMEAAEIAEAEGEEVDQIDLDMRLMRLERLMERRPFLVNEVLLRQNPNSVHEWQKRVELWGDNSQKVVETYTQAVTTIHPKKADGKFNTLWINFAKFYEEGNDIVSARTIFEKAVKVNYKTVNDLADVWCEYAEMELRKENYDAALQVMGRATIPPKQKNIAFHDETLPVQIRVYKSLRLWSFYVDLEESIGTIDSTKAVYDKILELKIANPQIIVNYANFLEENKFFEDSYKVYERGIDLFGYPIAFELWNTYLLKFINRYGGTKLERARDLFEQALDKMPAKYAKPLYLMYGELEETHGLARHAMSIYDRATKAVASEDRADMYHFYIAKAATMFGVTSTREIYERAIETLPDKDARMMCMRFAEMERKLGEIDRARGIFAHGSQFSDPRIASDYWQAWHDFEVQHGNEDTFKEMLRIKRSVQVKFNTDVSYITAQMLQTQEGLKVGGTSGDAMQTLDRMTSGGPGEMNFVKSKAHSVQATHGDDVKSSESTAPEVPANPDEIAIDDDEDL</sequence>
<dbReference type="STRING" id="64571.A0A1Y2GLH5"/>
<feature type="signal peptide" evidence="13">
    <location>
        <begin position="1"/>
        <end position="16"/>
    </location>
</feature>
<dbReference type="PANTHER" id="PTHR11246:SF5">
    <property type="entry name" value="PRE-MRNA-SPLICING FACTOR SYF1"/>
    <property type="match status" value="1"/>
</dbReference>
<keyword evidence="8" id="KW-0539">Nucleus</keyword>
<keyword evidence="5" id="KW-0747">Spliceosome</keyword>
<keyword evidence="13" id="KW-0732">Signal</keyword>
<dbReference type="FunCoup" id="A0A1Y2GLH5">
    <property type="interactions" value="818"/>
</dbReference>
<dbReference type="SUPFAM" id="SSF48452">
    <property type="entry name" value="TPR-like"/>
    <property type="match status" value="5"/>
</dbReference>
<evidence type="ECO:0000313" key="17">
    <source>
        <dbReference type="EMBL" id="ORZ14429.1"/>
    </source>
</evidence>
<evidence type="ECO:0000259" key="16">
    <source>
        <dbReference type="Pfam" id="PF23233"/>
    </source>
</evidence>
<dbReference type="Gene3D" id="1.25.40.10">
    <property type="entry name" value="Tetratricopeptide repeat domain"/>
    <property type="match status" value="4"/>
</dbReference>
<accession>A0A1Y2GLH5</accession>
<reference evidence="17 18" key="1">
    <citation type="submission" date="2016-07" db="EMBL/GenBank/DDBJ databases">
        <title>Pervasive Adenine N6-methylation of Active Genes in Fungi.</title>
        <authorList>
            <consortium name="DOE Joint Genome Institute"/>
            <person name="Mondo S.J."/>
            <person name="Dannebaum R.O."/>
            <person name="Kuo R.C."/>
            <person name="Labutti K."/>
            <person name="Haridas S."/>
            <person name="Kuo A."/>
            <person name="Salamov A."/>
            <person name="Ahrendt S.R."/>
            <person name="Lipzen A."/>
            <person name="Sullivan W."/>
            <person name="Andreopoulos W.B."/>
            <person name="Clum A."/>
            <person name="Lindquist E."/>
            <person name="Daum C."/>
            <person name="Ramamoorthy G.K."/>
            <person name="Gryganskyi A."/>
            <person name="Culley D."/>
            <person name="Magnuson J.K."/>
            <person name="James T.Y."/>
            <person name="O'Malley M.A."/>
            <person name="Stajich J.E."/>
            <person name="Spatafora J.W."/>
            <person name="Visel A."/>
            <person name="Grigoriev I.V."/>
        </authorList>
    </citation>
    <scope>NUCLEOTIDE SEQUENCE [LARGE SCALE GENOMIC DNA]</scope>
    <source>
        <strain evidence="17 18">NRRL 3116</strain>
    </source>
</reference>
<dbReference type="InParanoid" id="A0A1Y2GLH5"/>
<dbReference type="OrthoDB" id="10067343at2759"/>
<evidence type="ECO:0000256" key="7">
    <source>
        <dbReference type="ARBA" id="ARBA00023187"/>
    </source>
</evidence>
<dbReference type="RefSeq" id="XP_021880907.1">
    <property type="nucleotide sequence ID" value="XM_022027128.1"/>
</dbReference>
<evidence type="ECO:0000256" key="12">
    <source>
        <dbReference type="SAM" id="MobiDB-lite"/>
    </source>
</evidence>
<protein>
    <recommendedName>
        <fullName evidence="10">Pre-mRNA-splicing factor SYF1</fullName>
    </recommendedName>
    <alternativeName>
        <fullName evidence="11">Pre-mRNA-splicing factor syf1</fullName>
    </alternativeName>
</protein>
<dbReference type="InterPro" id="IPR055430">
    <property type="entry name" value="HAT_Syf1_CNRKL1_C"/>
</dbReference>
<feature type="domain" description="Pre-mRNA-splicing factor Syf1-like N-terminal HAT-repeats" evidence="16">
    <location>
        <begin position="97"/>
        <end position="258"/>
    </location>
</feature>
<keyword evidence="6" id="KW-0677">Repeat</keyword>
<feature type="region of interest" description="Disordered" evidence="12">
    <location>
        <begin position="37"/>
        <end position="57"/>
    </location>
</feature>
<evidence type="ECO:0000256" key="8">
    <source>
        <dbReference type="ARBA" id="ARBA00023242"/>
    </source>
</evidence>
<dbReference type="InterPro" id="IPR056350">
    <property type="entry name" value="HAT_Syf1_central"/>
</dbReference>
<evidence type="ECO:0000313" key="18">
    <source>
        <dbReference type="Proteomes" id="UP000193648"/>
    </source>
</evidence>
<evidence type="ECO:0000256" key="10">
    <source>
        <dbReference type="ARBA" id="ARBA00039472"/>
    </source>
</evidence>
<dbReference type="Proteomes" id="UP000193648">
    <property type="component" value="Unassembled WGS sequence"/>
</dbReference>
<dbReference type="FunFam" id="1.25.40.10:FF:000182">
    <property type="entry name" value="Pre-mRNA-splicing factor SYF1"/>
    <property type="match status" value="1"/>
</dbReference>
<dbReference type="InterPro" id="IPR045075">
    <property type="entry name" value="Syf1-like"/>
</dbReference>
<feature type="chain" id="PRO_5012440745" description="Pre-mRNA-splicing factor SYF1" evidence="13">
    <location>
        <begin position="17"/>
        <end position="902"/>
    </location>
</feature>
<dbReference type="Pfam" id="PF23220">
    <property type="entry name" value="HAT_Syf1_M"/>
    <property type="match status" value="1"/>
</dbReference>
<dbReference type="Pfam" id="PF23233">
    <property type="entry name" value="HAT_Syf1_CNRKL1_N"/>
    <property type="match status" value="1"/>
</dbReference>
<dbReference type="InterPro" id="IPR011990">
    <property type="entry name" value="TPR-like_helical_dom_sf"/>
</dbReference>
<dbReference type="SMART" id="SM00386">
    <property type="entry name" value="HAT"/>
    <property type="match status" value="11"/>
</dbReference>
<dbReference type="EMBL" id="MCFF01000021">
    <property type="protein sequence ID" value="ORZ14429.1"/>
    <property type="molecule type" value="Genomic_DNA"/>
</dbReference>
<dbReference type="GO" id="GO:0000974">
    <property type="term" value="C:Prp19 complex"/>
    <property type="evidence" value="ECO:0007669"/>
    <property type="project" value="EnsemblFungi"/>
</dbReference>
<dbReference type="GO" id="GO:0071014">
    <property type="term" value="C:post-mRNA release spliceosomal complex"/>
    <property type="evidence" value="ECO:0007669"/>
    <property type="project" value="EnsemblFungi"/>
</dbReference>
<dbReference type="PANTHER" id="PTHR11246">
    <property type="entry name" value="PRE-MRNA SPLICING FACTOR"/>
    <property type="match status" value="1"/>
</dbReference>
<dbReference type="FunFam" id="1.25.40.10:FF:000038">
    <property type="entry name" value="Putative pre-mRNA-splicing factor SYF1"/>
    <property type="match status" value="1"/>
</dbReference>
<evidence type="ECO:0000256" key="13">
    <source>
        <dbReference type="SAM" id="SignalP"/>
    </source>
</evidence>
<keyword evidence="7" id="KW-0508">mRNA splicing</keyword>
<evidence type="ECO:0000256" key="5">
    <source>
        <dbReference type="ARBA" id="ARBA00022728"/>
    </source>
</evidence>
<feature type="region of interest" description="Disordered" evidence="12">
    <location>
        <begin position="865"/>
        <end position="902"/>
    </location>
</feature>
<evidence type="ECO:0000256" key="1">
    <source>
        <dbReference type="ARBA" id="ARBA00004123"/>
    </source>
</evidence>
<comment type="subunit">
    <text evidence="3">Associated with the spliceosome.</text>
</comment>
<organism evidence="17 18">
    <name type="scientific">Lobosporangium transversale</name>
    <dbReference type="NCBI Taxonomy" id="64571"/>
    <lineage>
        <taxon>Eukaryota</taxon>
        <taxon>Fungi</taxon>
        <taxon>Fungi incertae sedis</taxon>
        <taxon>Mucoromycota</taxon>
        <taxon>Mortierellomycotina</taxon>
        <taxon>Mortierellomycetes</taxon>
        <taxon>Mortierellales</taxon>
        <taxon>Mortierellaceae</taxon>
        <taxon>Lobosporangium</taxon>
    </lineage>
</organism>
<dbReference type="Pfam" id="PF23231">
    <property type="entry name" value="HAT_Syf1_CNRKL1_C"/>
    <property type="match status" value="1"/>
</dbReference>
<evidence type="ECO:0000256" key="3">
    <source>
        <dbReference type="ARBA" id="ARBA00011524"/>
    </source>
</evidence>
<keyword evidence="18" id="KW-1185">Reference proteome</keyword>
<comment type="function">
    <text evidence="9">Involved in pre-mRNA splicing and cell cycle progression.</text>
</comment>
<evidence type="ECO:0000259" key="15">
    <source>
        <dbReference type="Pfam" id="PF23231"/>
    </source>
</evidence>
<gene>
    <name evidence="17" type="ORF">BCR41DRAFT_377948</name>
</gene>
<comment type="similarity">
    <text evidence="2">Belongs to the crooked-neck family.</text>
</comment>
<keyword evidence="4" id="KW-0507">mRNA processing</keyword>
<dbReference type="GO" id="GO:0071007">
    <property type="term" value="C:U2-type catalytic step 2 spliceosome"/>
    <property type="evidence" value="ECO:0007669"/>
    <property type="project" value="TreeGrafter"/>
</dbReference>
<feature type="domain" description="Pre-mRNA-splicing factor SYF1 central HAT repeats" evidence="14">
    <location>
        <begin position="261"/>
        <end position="467"/>
    </location>
</feature>
<comment type="caution">
    <text evidence="17">The sequence shown here is derived from an EMBL/GenBank/DDBJ whole genome shotgun (WGS) entry which is preliminary data.</text>
</comment>
<dbReference type="FunFam" id="1.25.40.10:FF:000023">
    <property type="entry name" value="Pre-mRNA-splicing factor SYF1"/>
    <property type="match status" value="1"/>
</dbReference>
<feature type="domain" description="Pre-mRNA-splicing factor Syf1/CRNKL1-like C-terminal HAT-repeats" evidence="15">
    <location>
        <begin position="469"/>
        <end position="845"/>
    </location>
</feature>
<evidence type="ECO:0000256" key="6">
    <source>
        <dbReference type="ARBA" id="ARBA00022737"/>
    </source>
</evidence>
<comment type="subcellular location">
    <subcellularLocation>
        <location evidence="1">Nucleus</location>
    </subcellularLocation>
</comment>
<name>A0A1Y2GLH5_9FUNG</name>
<evidence type="ECO:0000256" key="11">
    <source>
        <dbReference type="ARBA" id="ARBA00067212"/>
    </source>
</evidence>
<dbReference type="AlphaFoldDB" id="A0A1Y2GLH5"/>
<proteinExistence type="inferred from homology"/>
<evidence type="ECO:0000256" key="9">
    <source>
        <dbReference type="ARBA" id="ARBA00037272"/>
    </source>
</evidence>
<dbReference type="GeneID" id="33568971"/>
<evidence type="ECO:0000259" key="14">
    <source>
        <dbReference type="Pfam" id="PF23220"/>
    </source>
</evidence>
<dbReference type="InterPro" id="IPR055433">
    <property type="entry name" value="HAT_Syf1-like_N"/>
</dbReference>
<dbReference type="FunFam" id="1.25.40.10:FF:000137">
    <property type="entry name" value="Pre-mRNA-splicing factor syf1"/>
    <property type="match status" value="1"/>
</dbReference>
<evidence type="ECO:0000256" key="4">
    <source>
        <dbReference type="ARBA" id="ARBA00022664"/>
    </source>
</evidence>